<evidence type="ECO:0000313" key="1">
    <source>
        <dbReference type="EMBL" id="GBF95831.1"/>
    </source>
</evidence>
<dbReference type="Proteomes" id="UP000247498">
    <property type="component" value="Unassembled WGS sequence"/>
</dbReference>
<accession>A0A2V0P7I6</accession>
<comment type="caution">
    <text evidence="1">The sequence shown here is derived from an EMBL/GenBank/DDBJ whole genome shotgun (WGS) entry which is preliminary data.</text>
</comment>
<evidence type="ECO:0000313" key="2">
    <source>
        <dbReference type="Proteomes" id="UP000247498"/>
    </source>
</evidence>
<sequence length="141" mass="15023">MALQLAPEALCQVAPAARTLCLAAWIGGLTGQAAEALPQLSPLPAFAGWPADAVVEVMKEAAPLAAFSAVVAWMEAQPRPVKHQHVWPRLLYAVAWSKASRANLSGIRRHKGAAKVPGLQGFWTPTKTFVRALIPAMPKLT</sequence>
<dbReference type="InParanoid" id="A0A2V0P7I6"/>
<dbReference type="EMBL" id="BDRX01000070">
    <property type="protein sequence ID" value="GBF95831.1"/>
    <property type="molecule type" value="Genomic_DNA"/>
</dbReference>
<gene>
    <name evidence="1" type="ORF">Rsub_08267</name>
</gene>
<protein>
    <submittedName>
        <fullName evidence="1">Uncharacterized protein</fullName>
    </submittedName>
</protein>
<reference evidence="1 2" key="1">
    <citation type="journal article" date="2018" name="Sci. Rep.">
        <title>Raphidocelis subcapitata (=Pseudokirchneriella subcapitata) provides an insight into genome evolution and environmental adaptations in the Sphaeropleales.</title>
        <authorList>
            <person name="Suzuki S."/>
            <person name="Yamaguchi H."/>
            <person name="Nakajima N."/>
            <person name="Kawachi M."/>
        </authorList>
    </citation>
    <scope>NUCLEOTIDE SEQUENCE [LARGE SCALE GENOMIC DNA]</scope>
    <source>
        <strain evidence="1 2">NIES-35</strain>
    </source>
</reference>
<proteinExistence type="predicted"/>
<keyword evidence="2" id="KW-1185">Reference proteome</keyword>
<dbReference type="AlphaFoldDB" id="A0A2V0P7I6"/>
<organism evidence="1 2">
    <name type="scientific">Raphidocelis subcapitata</name>
    <dbReference type="NCBI Taxonomy" id="307507"/>
    <lineage>
        <taxon>Eukaryota</taxon>
        <taxon>Viridiplantae</taxon>
        <taxon>Chlorophyta</taxon>
        <taxon>core chlorophytes</taxon>
        <taxon>Chlorophyceae</taxon>
        <taxon>CS clade</taxon>
        <taxon>Sphaeropleales</taxon>
        <taxon>Selenastraceae</taxon>
        <taxon>Raphidocelis</taxon>
    </lineage>
</organism>
<name>A0A2V0P7I6_9CHLO</name>
<dbReference type="OrthoDB" id="546239at2759"/>